<evidence type="ECO:0000313" key="1">
    <source>
        <dbReference type="EMBL" id="PNR45019.1"/>
    </source>
</evidence>
<dbReference type="InParanoid" id="A0A2K1JU22"/>
<protein>
    <submittedName>
        <fullName evidence="1 2">Uncharacterized protein</fullName>
    </submittedName>
</protein>
<proteinExistence type="predicted"/>
<sequence length="53" mass="5923">MVGRGVPFFGGSHGLKNTVRHTYNVETQQVSCDCPQSEENALGVYRNRLPFKP</sequence>
<organism evidence="1">
    <name type="scientific">Physcomitrium patens</name>
    <name type="common">Spreading-leaved earth moss</name>
    <name type="synonym">Physcomitrella patens</name>
    <dbReference type="NCBI Taxonomy" id="3218"/>
    <lineage>
        <taxon>Eukaryota</taxon>
        <taxon>Viridiplantae</taxon>
        <taxon>Streptophyta</taxon>
        <taxon>Embryophyta</taxon>
        <taxon>Bryophyta</taxon>
        <taxon>Bryophytina</taxon>
        <taxon>Bryopsida</taxon>
        <taxon>Funariidae</taxon>
        <taxon>Funariales</taxon>
        <taxon>Funariaceae</taxon>
        <taxon>Physcomitrium</taxon>
    </lineage>
</organism>
<keyword evidence="3" id="KW-1185">Reference proteome</keyword>
<dbReference type="Gramene" id="Pp3c11_8980V3.2">
    <property type="protein sequence ID" value="PAC:32956260.CDS.1"/>
    <property type="gene ID" value="Pp3c11_8980"/>
</dbReference>
<reference evidence="1 3" key="2">
    <citation type="journal article" date="2018" name="Plant J.">
        <title>The Physcomitrella patens chromosome-scale assembly reveals moss genome structure and evolution.</title>
        <authorList>
            <person name="Lang D."/>
            <person name="Ullrich K.K."/>
            <person name="Murat F."/>
            <person name="Fuchs J."/>
            <person name="Jenkins J."/>
            <person name="Haas F.B."/>
            <person name="Piednoel M."/>
            <person name="Gundlach H."/>
            <person name="Van Bel M."/>
            <person name="Meyberg R."/>
            <person name="Vives C."/>
            <person name="Morata J."/>
            <person name="Symeonidi A."/>
            <person name="Hiss M."/>
            <person name="Muchero W."/>
            <person name="Kamisugi Y."/>
            <person name="Saleh O."/>
            <person name="Blanc G."/>
            <person name="Decker E.L."/>
            <person name="van Gessel N."/>
            <person name="Grimwood J."/>
            <person name="Hayes R.D."/>
            <person name="Graham S.W."/>
            <person name="Gunter L.E."/>
            <person name="McDaniel S.F."/>
            <person name="Hoernstein S.N.W."/>
            <person name="Larsson A."/>
            <person name="Li F.W."/>
            <person name="Perroud P.F."/>
            <person name="Phillips J."/>
            <person name="Ranjan P."/>
            <person name="Rokshar D.S."/>
            <person name="Rothfels C.J."/>
            <person name="Schneider L."/>
            <person name="Shu S."/>
            <person name="Stevenson D.W."/>
            <person name="Thummler F."/>
            <person name="Tillich M."/>
            <person name="Villarreal Aguilar J.C."/>
            <person name="Widiez T."/>
            <person name="Wong G.K."/>
            <person name="Wymore A."/>
            <person name="Zhang Y."/>
            <person name="Zimmer A.D."/>
            <person name="Quatrano R.S."/>
            <person name="Mayer K.F.X."/>
            <person name="Goodstein D."/>
            <person name="Casacuberta J.M."/>
            <person name="Vandepoele K."/>
            <person name="Reski R."/>
            <person name="Cuming A.C."/>
            <person name="Tuskan G.A."/>
            <person name="Maumus F."/>
            <person name="Salse J."/>
            <person name="Schmutz J."/>
            <person name="Rensing S.A."/>
        </authorList>
    </citation>
    <scope>NUCLEOTIDE SEQUENCE [LARGE SCALE GENOMIC DNA]</scope>
    <source>
        <strain evidence="2 3">cv. Gransden 2004</strain>
    </source>
</reference>
<dbReference type="EnsemblPlants" id="Pp3c11_8980V3.1">
    <property type="protein sequence ID" value="PAC:32956259.CDS.1"/>
    <property type="gene ID" value="Pp3c11_8980"/>
</dbReference>
<gene>
    <name evidence="1" type="ORF">PHYPA_014789</name>
</gene>
<evidence type="ECO:0000313" key="2">
    <source>
        <dbReference type="EnsemblPlants" id="PAC:32956259.CDS.1"/>
    </source>
</evidence>
<reference evidence="1 3" key="1">
    <citation type="journal article" date="2008" name="Science">
        <title>The Physcomitrella genome reveals evolutionary insights into the conquest of land by plants.</title>
        <authorList>
            <person name="Rensing S."/>
            <person name="Lang D."/>
            <person name="Zimmer A."/>
            <person name="Terry A."/>
            <person name="Salamov A."/>
            <person name="Shapiro H."/>
            <person name="Nishiyama T."/>
            <person name="Perroud P.-F."/>
            <person name="Lindquist E."/>
            <person name="Kamisugi Y."/>
            <person name="Tanahashi T."/>
            <person name="Sakakibara K."/>
            <person name="Fujita T."/>
            <person name="Oishi K."/>
            <person name="Shin-I T."/>
            <person name="Kuroki Y."/>
            <person name="Toyoda A."/>
            <person name="Suzuki Y."/>
            <person name="Hashimoto A."/>
            <person name="Yamaguchi K."/>
            <person name="Sugano A."/>
            <person name="Kohara Y."/>
            <person name="Fujiyama A."/>
            <person name="Anterola A."/>
            <person name="Aoki S."/>
            <person name="Ashton N."/>
            <person name="Barbazuk W.B."/>
            <person name="Barker E."/>
            <person name="Bennetzen J."/>
            <person name="Bezanilla M."/>
            <person name="Blankenship R."/>
            <person name="Cho S.H."/>
            <person name="Dutcher S."/>
            <person name="Estelle M."/>
            <person name="Fawcett J.A."/>
            <person name="Gundlach H."/>
            <person name="Hanada K."/>
            <person name="Heyl A."/>
            <person name="Hicks K.A."/>
            <person name="Hugh J."/>
            <person name="Lohr M."/>
            <person name="Mayer K."/>
            <person name="Melkozernov A."/>
            <person name="Murata T."/>
            <person name="Nelson D."/>
            <person name="Pils B."/>
            <person name="Prigge M."/>
            <person name="Reiss B."/>
            <person name="Renner T."/>
            <person name="Rombauts S."/>
            <person name="Rushton P."/>
            <person name="Sanderfoot A."/>
            <person name="Schween G."/>
            <person name="Shiu S.-H."/>
            <person name="Stueber K."/>
            <person name="Theodoulou F.L."/>
            <person name="Tu H."/>
            <person name="Van de Peer Y."/>
            <person name="Verrier P.J."/>
            <person name="Waters E."/>
            <person name="Wood A."/>
            <person name="Yang L."/>
            <person name="Cove D."/>
            <person name="Cuming A."/>
            <person name="Hasebe M."/>
            <person name="Lucas S."/>
            <person name="Mishler D.B."/>
            <person name="Reski R."/>
            <person name="Grigoriev I."/>
            <person name="Quatrano R.S."/>
            <person name="Boore J.L."/>
        </authorList>
    </citation>
    <scope>NUCLEOTIDE SEQUENCE [LARGE SCALE GENOMIC DNA]</scope>
    <source>
        <strain evidence="2 3">cv. Gransden 2004</strain>
    </source>
</reference>
<dbReference type="Proteomes" id="UP000006727">
    <property type="component" value="Chromosome 11"/>
</dbReference>
<evidence type="ECO:0000313" key="3">
    <source>
        <dbReference type="Proteomes" id="UP000006727"/>
    </source>
</evidence>
<dbReference type="EnsemblPlants" id="Pp3c11_8980V3.2">
    <property type="protein sequence ID" value="PAC:32956260.CDS.1"/>
    <property type="gene ID" value="Pp3c11_8980"/>
</dbReference>
<dbReference type="Gramene" id="Pp3c11_8980V3.1">
    <property type="protein sequence ID" value="PAC:32956259.CDS.1"/>
    <property type="gene ID" value="Pp3c11_8980"/>
</dbReference>
<name>A0A2K1JU22_PHYPA</name>
<dbReference type="AlphaFoldDB" id="A0A2K1JU22"/>
<reference evidence="2" key="3">
    <citation type="submission" date="2020-12" db="UniProtKB">
        <authorList>
            <consortium name="EnsemblPlants"/>
        </authorList>
    </citation>
    <scope>IDENTIFICATION</scope>
</reference>
<accession>A0A2K1JU22</accession>
<dbReference type="EMBL" id="ABEU02000011">
    <property type="protein sequence ID" value="PNR45019.1"/>
    <property type="molecule type" value="Genomic_DNA"/>
</dbReference>